<dbReference type="PANTHER" id="PTHR43347">
    <property type="entry name" value="ACYL-COA SYNTHETASE"/>
    <property type="match status" value="1"/>
</dbReference>
<feature type="domain" description="AMP-binding enzyme C-terminal" evidence="3">
    <location>
        <begin position="510"/>
        <end position="587"/>
    </location>
</feature>
<dbReference type="AlphaFoldDB" id="U3A4X7"/>
<dbReference type="Pfam" id="PF16177">
    <property type="entry name" value="ACAS_N"/>
    <property type="match status" value="1"/>
</dbReference>
<dbReference type="Proteomes" id="UP000016568">
    <property type="component" value="Unassembled WGS sequence"/>
</dbReference>
<dbReference type="KEGG" id="ntd:EGO55_18200"/>
<protein>
    <submittedName>
        <fullName evidence="5">Propionate--CoA ligase</fullName>
    </submittedName>
</protein>
<evidence type="ECO:0000259" key="3">
    <source>
        <dbReference type="Pfam" id="PF13193"/>
    </source>
</evidence>
<evidence type="ECO:0000259" key="2">
    <source>
        <dbReference type="Pfam" id="PF00501"/>
    </source>
</evidence>
<evidence type="ECO:0000313" key="5">
    <source>
        <dbReference type="EMBL" id="GAD49798.1"/>
    </source>
</evidence>
<dbReference type="InterPro" id="IPR020845">
    <property type="entry name" value="AMP-binding_CS"/>
</dbReference>
<feature type="domain" description="Acetyl-coenzyme A synthetase N-terminal" evidence="4">
    <location>
        <begin position="5"/>
        <end position="54"/>
    </location>
</feature>
<dbReference type="InterPro" id="IPR025110">
    <property type="entry name" value="AMP-bd_C"/>
</dbReference>
<dbReference type="Pfam" id="PF13193">
    <property type="entry name" value="AMP-binding_C"/>
    <property type="match status" value="1"/>
</dbReference>
<dbReference type="InterPro" id="IPR045851">
    <property type="entry name" value="AMP-bd_C_sf"/>
</dbReference>
<organism evidence="5 6">
    <name type="scientific">Caenibius tardaugens NBRC 16725</name>
    <dbReference type="NCBI Taxonomy" id="1219035"/>
    <lineage>
        <taxon>Bacteria</taxon>
        <taxon>Pseudomonadati</taxon>
        <taxon>Pseudomonadota</taxon>
        <taxon>Alphaproteobacteria</taxon>
        <taxon>Sphingomonadales</taxon>
        <taxon>Erythrobacteraceae</taxon>
        <taxon>Caenibius</taxon>
    </lineage>
</organism>
<dbReference type="eggNOG" id="COG0365">
    <property type="taxonomic scope" value="Bacteria"/>
</dbReference>
<dbReference type="Gene3D" id="3.40.50.12780">
    <property type="entry name" value="N-terminal domain of ligase-like"/>
    <property type="match status" value="1"/>
</dbReference>
<dbReference type="InterPro" id="IPR042099">
    <property type="entry name" value="ANL_N_sf"/>
</dbReference>
<sequence>MSEAYQRALNASIADRDAFWSEAANALDWITPPQTVYDTKEGWFKGGTLNTAYNSLDRHIAAGRGDAVALIYDSPATGQIKQFTYSELLEESGRVAAMLRRLDVKKGDRVVLYMPMIPQTVFAMLACARIGAIHSVVFGGFAALELAKRIDDAAPDVILAASCGIEGSRVIEYKPMVDEALELASHKVGHVVVFQREARRAELHPPRDLDWEELRAQSINDPIPSPETMASGDPLYILYTSGTTGTPKGVVRDNGSHAVALTWSMANIYGIGKGDPFWAASDVGWVVGHSYIVYAPLLVGATTVLFEGKPVGTPDPGTFWRTIVRHGVKSFFTAPTAIRAIRKEDPDATFLRDIGTGDLRAIFLAGERADPDTIGWLEDKSGLPVIDHWWQTELGWPAIASCFALGDLRRKRGSAGFPVPGYEFVVLGEDGQPVETGESGAITIKEPLAPGAFRSLWNNKPGYDRNFASFPGYYETGDAGYFDDEGFLHIMGRTDDIINVAGHRLSTGQMEQIVAEQDGIAECAVIGADDAIKGMIPVAFIVARAGAAEPAVLVRQVIAAVREELGAVAALKTAYVVPQLPKTRSGKILRNLLRKIVNGEEYLIPATIEDPAVPDLIRNALAAQETSAHG</sequence>
<feature type="domain" description="AMP-dependent synthetase/ligase" evidence="2">
    <location>
        <begin position="60"/>
        <end position="447"/>
    </location>
</feature>
<dbReference type="OrthoDB" id="9803968at2"/>
<accession>U3A4X7</accession>
<dbReference type="RefSeq" id="WP_021690703.1">
    <property type="nucleotide sequence ID" value="NZ_BASZ01000006.1"/>
</dbReference>
<comment type="similarity">
    <text evidence="1">Belongs to the ATP-dependent AMP-binding enzyme family.</text>
</comment>
<reference evidence="5 6" key="1">
    <citation type="submission" date="2013-09" db="EMBL/GenBank/DDBJ databases">
        <title>Whole genome shotgun sequence of Novosphingobium tardaugens NBRC 16725.</title>
        <authorList>
            <person name="Isaki S."/>
            <person name="Hosoyama A."/>
            <person name="Tsuchikane K."/>
            <person name="Katsumata H."/>
            <person name="Ando Y."/>
            <person name="Yamazaki S."/>
            <person name="Fujita N."/>
        </authorList>
    </citation>
    <scope>NUCLEOTIDE SEQUENCE [LARGE SCALE GENOMIC DNA]</scope>
    <source>
        <strain evidence="5 6">NBRC 16725</strain>
    </source>
</reference>
<dbReference type="Gene3D" id="3.30.300.30">
    <property type="match status" value="1"/>
</dbReference>
<keyword evidence="6" id="KW-1185">Reference proteome</keyword>
<dbReference type="PROSITE" id="PS00455">
    <property type="entry name" value="AMP_BINDING"/>
    <property type="match status" value="1"/>
</dbReference>
<keyword evidence="5" id="KW-0436">Ligase</keyword>
<comment type="caution">
    <text evidence="5">The sequence shown here is derived from an EMBL/GenBank/DDBJ whole genome shotgun (WGS) entry which is preliminary data.</text>
</comment>
<proteinExistence type="inferred from homology"/>
<dbReference type="PANTHER" id="PTHR43347:SF3">
    <property type="entry name" value="ACYL-COA SYNTHETASE SHORT-CHAIN FAMILY MEMBER 3, MITOCHONDRIAL"/>
    <property type="match status" value="1"/>
</dbReference>
<evidence type="ECO:0000313" key="6">
    <source>
        <dbReference type="Proteomes" id="UP000016568"/>
    </source>
</evidence>
<dbReference type="EMBL" id="BASZ01000006">
    <property type="protein sequence ID" value="GAD49798.1"/>
    <property type="molecule type" value="Genomic_DNA"/>
</dbReference>
<name>U3A4X7_9SPHN</name>
<dbReference type="InterPro" id="IPR032387">
    <property type="entry name" value="ACAS_N"/>
</dbReference>
<dbReference type="GO" id="GO:0050218">
    <property type="term" value="F:propionate-CoA ligase activity"/>
    <property type="evidence" value="ECO:0007669"/>
    <property type="project" value="TreeGrafter"/>
</dbReference>
<dbReference type="InterPro" id="IPR000873">
    <property type="entry name" value="AMP-dep_synth/lig_dom"/>
</dbReference>
<dbReference type="Pfam" id="PF00501">
    <property type="entry name" value="AMP-binding"/>
    <property type="match status" value="1"/>
</dbReference>
<evidence type="ECO:0000259" key="4">
    <source>
        <dbReference type="Pfam" id="PF16177"/>
    </source>
</evidence>
<evidence type="ECO:0000256" key="1">
    <source>
        <dbReference type="ARBA" id="ARBA00006432"/>
    </source>
</evidence>
<gene>
    <name evidence="5" type="primary">prpE</name>
    <name evidence="5" type="ORF">NT2_06_02380</name>
</gene>
<dbReference type="SUPFAM" id="SSF56801">
    <property type="entry name" value="Acetyl-CoA synthetase-like"/>
    <property type="match status" value="1"/>
</dbReference>